<proteinExistence type="predicted"/>
<sequence>MDTGYEHDEPSLPAEHNAALREALATITPRRSGRTNAPGVESLAVYVLLVMLQVMLHGTHPTAPTHE</sequence>
<reference evidence="1 2" key="1">
    <citation type="submission" date="2019-05" db="EMBL/GenBank/DDBJ databases">
        <title>Another draft genome of Portunus trituberculatus and its Hox gene families provides insights of decapod evolution.</title>
        <authorList>
            <person name="Jeong J.-H."/>
            <person name="Song I."/>
            <person name="Kim S."/>
            <person name="Choi T."/>
            <person name="Kim D."/>
            <person name="Ryu S."/>
            <person name="Kim W."/>
        </authorList>
    </citation>
    <scope>NUCLEOTIDE SEQUENCE [LARGE SCALE GENOMIC DNA]</scope>
    <source>
        <tissue evidence="1">Muscle</tissue>
    </source>
</reference>
<evidence type="ECO:0000313" key="2">
    <source>
        <dbReference type="Proteomes" id="UP000324222"/>
    </source>
</evidence>
<organism evidence="1 2">
    <name type="scientific">Portunus trituberculatus</name>
    <name type="common">Swimming crab</name>
    <name type="synonym">Neptunus trituberculatus</name>
    <dbReference type="NCBI Taxonomy" id="210409"/>
    <lineage>
        <taxon>Eukaryota</taxon>
        <taxon>Metazoa</taxon>
        <taxon>Ecdysozoa</taxon>
        <taxon>Arthropoda</taxon>
        <taxon>Crustacea</taxon>
        <taxon>Multicrustacea</taxon>
        <taxon>Malacostraca</taxon>
        <taxon>Eumalacostraca</taxon>
        <taxon>Eucarida</taxon>
        <taxon>Decapoda</taxon>
        <taxon>Pleocyemata</taxon>
        <taxon>Brachyura</taxon>
        <taxon>Eubrachyura</taxon>
        <taxon>Portunoidea</taxon>
        <taxon>Portunidae</taxon>
        <taxon>Portuninae</taxon>
        <taxon>Portunus</taxon>
    </lineage>
</organism>
<comment type="caution">
    <text evidence="1">The sequence shown here is derived from an EMBL/GenBank/DDBJ whole genome shotgun (WGS) entry which is preliminary data.</text>
</comment>
<gene>
    <name evidence="1" type="ORF">E2C01_019510</name>
</gene>
<dbReference type="AlphaFoldDB" id="A0A5B7DYH2"/>
<dbReference type="EMBL" id="VSRR010001592">
    <property type="protein sequence ID" value="MPC26375.1"/>
    <property type="molecule type" value="Genomic_DNA"/>
</dbReference>
<dbReference type="Proteomes" id="UP000324222">
    <property type="component" value="Unassembled WGS sequence"/>
</dbReference>
<keyword evidence="2" id="KW-1185">Reference proteome</keyword>
<protein>
    <submittedName>
        <fullName evidence="1">Uncharacterized protein</fullName>
    </submittedName>
</protein>
<evidence type="ECO:0000313" key="1">
    <source>
        <dbReference type="EMBL" id="MPC26375.1"/>
    </source>
</evidence>
<accession>A0A5B7DYH2</accession>
<name>A0A5B7DYH2_PORTR</name>